<reference evidence="3" key="1">
    <citation type="journal article" date="2013" name="Genome Announc.">
        <title>Genome sequence of the food spoilage yeast Zygosaccharomyces bailii CLIB 213(T).</title>
        <authorList>
            <person name="Galeote V."/>
            <person name="Bigey F."/>
            <person name="Devillers H."/>
            <person name="Neuveglise C."/>
            <person name="Dequin S."/>
        </authorList>
    </citation>
    <scope>NUCLEOTIDE SEQUENCE [LARGE SCALE GENOMIC DNA]</scope>
    <source>
        <strain evidence="3">CLIB 213 / ATCC 58445 / CBS 680 / CCRC 21525 / NBRC 1098 / NCYC 1416 / NRRL Y-2227</strain>
    </source>
</reference>
<dbReference type="InterPro" id="IPR048627">
    <property type="entry name" value="Sec10_HB"/>
</dbReference>
<dbReference type="EMBL" id="HG316457">
    <property type="protein sequence ID" value="CDF89709.1"/>
    <property type="molecule type" value="Genomic_DNA"/>
</dbReference>
<evidence type="ECO:0000259" key="1">
    <source>
        <dbReference type="Pfam" id="PF07393"/>
    </source>
</evidence>
<evidence type="ECO:0000313" key="3">
    <source>
        <dbReference type="Proteomes" id="UP000019375"/>
    </source>
</evidence>
<protein>
    <submittedName>
        <fullName evidence="2">ZYBA0S04-10792g1_1</fullName>
    </submittedName>
</protein>
<dbReference type="AlphaFoldDB" id="A0A8J2T663"/>
<dbReference type="Proteomes" id="UP000019375">
    <property type="component" value="Unassembled WGS sequence"/>
</dbReference>
<accession>A0A8J2T663</accession>
<proteinExistence type="predicted"/>
<name>A0A8J2T663_ZYGB2</name>
<dbReference type="GO" id="GO:0000145">
    <property type="term" value="C:exocyst"/>
    <property type="evidence" value="ECO:0007669"/>
    <property type="project" value="TreeGrafter"/>
</dbReference>
<keyword evidence="3" id="KW-1185">Reference proteome</keyword>
<organism evidence="2 3">
    <name type="scientific">Zygosaccharomyces bailii (strain CLIB 213 / ATCC 58445 / CBS 680 / BCRC 21525 / NBRC 1098 / NCYC 1416 / NRRL Y-2227)</name>
    <dbReference type="NCBI Taxonomy" id="1333698"/>
    <lineage>
        <taxon>Eukaryota</taxon>
        <taxon>Fungi</taxon>
        <taxon>Dikarya</taxon>
        <taxon>Ascomycota</taxon>
        <taxon>Saccharomycotina</taxon>
        <taxon>Saccharomycetes</taxon>
        <taxon>Saccharomycetales</taxon>
        <taxon>Saccharomycetaceae</taxon>
        <taxon>Zygosaccharomyces</taxon>
    </lineage>
</organism>
<evidence type="ECO:0000313" key="2">
    <source>
        <dbReference type="EMBL" id="CDF89709.1"/>
    </source>
</evidence>
<sequence length="778" mass="91458">MDDLLKVKSIVLEIASNLNAKDYLNFRSVNRLVYYHHLNGPADKAVWKKKLVAMGLKEEQGTEITKESNNIISLDDDCERYDSATIFDYIRTFTKKDARSTYIKFYRCFQPYCRKLYHSNFTNFFPEKYDEDPLVQVRIFNYISRYNKSNTNDMDQYDRIDQNMNILKEIFVNSVLQEMETNYAANNYETVGKFIQVLLQCHEETNAVEFFRSKSDPSTEMKAPETVFEEDGALNHETFENALNSIRDYLNGKIEMVDILFGDRYPVILQFIETFIQENVLDFFNQLFEVNDSRLRYMPTIYFLVIQKLCTELKNSKNAGPTFHQIVRDFLNMYLEPRIVEYLELQPREFTKQTSLKFQHYEEEVASREKETNEQIYNSLKDQSKKKNNMSDDKNDFLSAFTKMLRIPNSETQKKQEQLQLAYNLNLITNNLQNIKSLVSLDLSCEIIQDAQSRTEEMYKFHLVENVLEIVKSKCQEIFKSLIDQLGNHHIKPGFEKATDLLQKYNSNDVERVELKLEGFETKVEPLVQFTELINIGDIILQMTSIFYKNELIHNNIINKNRDFLNDVVQAKKNFETMLDDFVAEGLNIGINKLMDEVEFVFNTTQMPEDFNPMEELGQREIKPTQCAIKVVELLSNHCFLLTGATDKGTIDVYQQEIAERFFNEVVKHVKKSLISTDGAIFLICDLNYYYDFIAYKLRQKRVVPLFIALKNVGQLYIISGKDSKELGKMICDVNRFKGIFSQEEIYEFVERRSDWVRVRRDVEKVMYGLGLKDCVIM</sequence>
<gene>
    <name evidence="2" type="ORF">BN860_10792g</name>
</gene>
<feature type="domain" description="Exocyst complex component Sec10-like alpha-helical bundle" evidence="1">
    <location>
        <begin position="157"/>
        <end position="763"/>
    </location>
</feature>
<dbReference type="Pfam" id="PF07393">
    <property type="entry name" value="Sec10_HB"/>
    <property type="match status" value="1"/>
</dbReference>
<dbReference type="InterPro" id="IPR009976">
    <property type="entry name" value="Sec10-like"/>
</dbReference>
<dbReference type="OrthoDB" id="5554140at2759"/>
<dbReference type="PANTHER" id="PTHR12100:SF1">
    <property type="entry name" value="RECYCLIN-1"/>
    <property type="match status" value="1"/>
</dbReference>
<dbReference type="GO" id="GO:0006887">
    <property type="term" value="P:exocytosis"/>
    <property type="evidence" value="ECO:0007669"/>
    <property type="project" value="TreeGrafter"/>
</dbReference>
<dbReference type="PANTHER" id="PTHR12100">
    <property type="entry name" value="SEC10"/>
    <property type="match status" value="1"/>
</dbReference>
<dbReference type="GO" id="GO:0006893">
    <property type="term" value="P:Golgi to plasma membrane transport"/>
    <property type="evidence" value="ECO:0007669"/>
    <property type="project" value="TreeGrafter"/>
</dbReference>